<evidence type="ECO:0000256" key="1">
    <source>
        <dbReference type="SAM" id="MobiDB-lite"/>
    </source>
</evidence>
<dbReference type="InterPro" id="IPR040241">
    <property type="entry name" value="TRP_Flc/Pkd2-like"/>
</dbReference>
<feature type="transmembrane region" description="Helical" evidence="2">
    <location>
        <begin position="383"/>
        <end position="402"/>
    </location>
</feature>
<feature type="transmembrane region" description="Helical" evidence="2">
    <location>
        <begin position="477"/>
        <end position="499"/>
    </location>
</feature>
<sequence length="544" mass="59095">MRPEDPDSPAPIIPRQTTTPRPTTTTPSVEEGLVSPTPSSSGMKTMGTADTPAPTEARRFNRGDDVFKQEKTDGSQTESNRVVIDPSKEVRKVIGGKDAVDAETRQMSSVEKSSYEFLQYCGSVVAVVSVALITALHFAELTGGAMTSVASPLAAPSSWEFIAFVGYIQSLSAIGHLLTRGVPAYLWKYADAMSWTVFIPFHGTKSAIGSRRLNDVAIDGLVGFADRVGVRETDLLNQCVAGFLIVLGVLVLVAAAVWVFNRWKRSQLRLENDPFSMLLQREHARGQKRLLVVAGVGVLVWLFALYPLAAVASFEIAMEVRAKEISSGPLTIACLMLLVVCFGMLALSITAIAMMRAEQDMQRPKSRLVWGSLYVDVVYDRRLFFVIPVVAQILSGVFVGAVEDQTSQLVLLLVLQLIVLASVLVLRPFVDGSLAHWLAIGITLLRVLNIALSFAFVSDGERASESRARRHIATTILAVNFAVIIVWFLRHFGVLCGLVRDRMERADADKGELNTTSALAPSSGYQYSSGSSGPGLHTQTYSSL</sequence>
<dbReference type="InterPro" id="IPR010308">
    <property type="entry name" value="TRP_C"/>
</dbReference>
<evidence type="ECO:0000313" key="5">
    <source>
        <dbReference type="Proteomes" id="UP001209570"/>
    </source>
</evidence>
<dbReference type="AlphaFoldDB" id="A0AAD5LGP7"/>
<feature type="transmembrane region" description="Helical" evidence="2">
    <location>
        <begin position="437"/>
        <end position="457"/>
    </location>
</feature>
<keyword evidence="5" id="KW-1185">Reference proteome</keyword>
<gene>
    <name evidence="4" type="ORF">P43SY_006668</name>
</gene>
<feature type="transmembrane region" description="Helical" evidence="2">
    <location>
        <begin position="330"/>
        <end position="355"/>
    </location>
</feature>
<name>A0AAD5LGP7_PYTIN</name>
<feature type="transmembrane region" description="Helical" evidence="2">
    <location>
        <begin position="290"/>
        <end position="310"/>
    </location>
</feature>
<feature type="region of interest" description="Disordered" evidence="1">
    <location>
        <begin position="522"/>
        <end position="544"/>
    </location>
</feature>
<accession>A0AAD5LGP7</accession>
<feature type="region of interest" description="Disordered" evidence="1">
    <location>
        <begin position="1"/>
        <end position="80"/>
    </location>
</feature>
<dbReference type="PANTHER" id="PTHR31145">
    <property type="entry name" value="INTEGRAL MEMBRANE PROTEIN (AFU_ORTHOLOGUE AFUA_7G01610)"/>
    <property type="match status" value="1"/>
</dbReference>
<feature type="transmembrane region" description="Helical" evidence="2">
    <location>
        <begin position="240"/>
        <end position="260"/>
    </location>
</feature>
<feature type="compositionally biased region" description="Low complexity" evidence="1">
    <location>
        <begin position="522"/>
        <end position="535"/>
    </location>
</feature>
<evidence type="ECO:0000313" key="4">
    <source>
        <dbReference type="EMBL" id="KAJ0400489.1"/>
    </source>
</evidence>
<feature type="compositionally biased region" description="Basic and acidic residues" evidence="1">
    <location>
        <begin position="56"/>
        <end position="73"/>
    </location>
</feature>
<proteinExistence type="predicted"/>
<dbReference type="Proteomes" id="UP001209570">
    <property type="component" value="Unassembled WGS sequence"/>
</dbReference>
<keyword evidence="2" id="KW-0812">Transmembrane</keyword>
<evidence type="ECO:0000256" key="2">
    <source>
        <dbReference type="SAM" id="Phobius"/>
    </source>
</evidence>
<protein>
    <recommendedName>
        <fullName evidence="3">TRP C-terminal domain-containing protein</fullName>
    </recommendedName>
</protein>
<evidence type="ECO:0000259" key="3">
    <source>
        <dbReference type="Pfam" id="PF06011"/>
    </source>
</evidence>
<reference evidence="4" key="1">
    <citation type="submission" date="2021-12" db="EMBL/GenBank/DDBJ databases">
        <title>Prjna785345.</title>
        <authorList>
            <person name="Rujirawat T."/>
            <person name="Krajaejun T."/>
        </authorList>
    </citation>
    <scope>NUCLEOTIDE SEQUENCE</scope>
    <source>
        <strain evidence="4">Pi057C3</strain>
    </source>
</reference>
<dbReference type="GO" id="GO:0016020">
    <property type="term" value="C:membrane"/>
    <property type="evidence" value="ECO:0007669"/>
    <property type="project" value="TreeGrafter"/>
</dbReference>
<feature type="transmembrane region" description="Helical" evidence="2">
    <location>
        <begin position="117"/>
        <end position="139"/>
    </location>
</feature>
<dbReference type="PANTHER" id="PTHR31145:SF6">
    <property type="entry name" value="INTEGRAL MEMBRANE PROTEIN (AFU_ORTHOLOGUE AFUA_7G01610)"/>
    <property type="match status" value="1"/>
</dbReference>
<feature type="transmembrane region" description="Helical" evidence="2">
    <location>
        <begin position="408"/>
        <end position="430"/>
    </location>
</feature>
<dbReference type="EMBL" id="JAKCXM010000153">
    <property type="protein sequence ID" value="KAJ0400489.1"/>
    <property type="molecule type" value="Genomic_DNA"/>
</dbReference>
<keyword evidence="2" id="KW-0472">Membrane</keyword>
<keyword evidence="2" id="KW-1133">Transmembrane helix</keyword>
<organism evidence="4 5">
    <name type="scientific">Pythium insidiosum</name>
    <name type="common">Pythiosis disease agent</name>
    <dbReference type="NCBI Taxonomy" id="114742"/>
    <lineage>
        <taxon>Eukaryota</taxon>
        <taxon>Sar</taxon>
        <taxon>Stramenopiles</taxon>
        <taxon>Oomycota</taxon>
        <taxon>Peronosporomycetes</taxon>
        <taxon>Pythiales</taxon>
        <taxon>Pythiaceae</taxon>
        <taxon>Pythium</taxon>
    </lineage>
</organism>
<comment type="caution">
    <text evidence="4">The sequence shown here is derived from an EMBL/GenBank/DDBJ whole genome shotgun (WGS) entry which is preliminary data.</text>
</comment>
<dbReference type="Pfam" id="PF06011">
    <property type="entry name" value="TRP"/>
    <property type="match status" value="1"/>
</dbReference>
<feature type="compositionally biased region" description="Low complexity" evidence="1">
    <location>
        <begin position="13"/>
        <end position="27"/>
    </location>
</feature>
<feature type="domain" description="TRP C-terminal" evidence="3">
    <location>
        <begin position="214"/>
        <end position="481"/>
    </location>
</feature>
<dbReference type="GO" id="GO:0055085">
    <property type="term" value="P:transmembrane transport"/>
    <property type="evidence" value="ECO:0007669"/>
    <property type="project" value="TreeGrafter"/>
</dbReference>